<accession>B6JWK0</accession>
<dbReference type="AlphaFoldDB" id="B6JWK0"/>
<dbReference type="PANTHER" id="PTHR28218:SF1">
    <property type="entry name" value="VPS4-ASSOCIATED PROTEIN 1"/>
    <property type="match status" value="1"/>
</dbReference>
<dbReference type="InterPro" id="IPR013640">
    <property type="entry name" value="Vfa1"/>
</dbReference>
<dbReference type="EMBL" id="KE651166">
    <property type="protein sequence ID" value="EEB05751.1"/>
    <property type="molecule type" value="Genomic_DNA"/>
</dbReference>
<organism evidence="2 3">
    <name type="scientific">Schizosaccharomyces japonicus (strain yFS275 / FY16936)</name>
    <name type="common">Fission yeast</name>
    <dbReference type="NCBI Taxonomy" id="402676"/>
    <lineage>
        <taxon>Eukaryota</taxon>
        <taxon>Fungi</taxon>
        <taxon>Dikarya</taxon>
        <taxon>Ascomycota</taxon>
        <taxon>Taphrinomycotina</taxon>
        <taxon>Schizosaccharomycetes</taxon>
        <taxon>Schizosaccharomycetales</taxon>
        <taxon>Schizosaccharomycetaceae</taxon>
        <taxon>Schizosaccharomyces</taxon>
    </lineage>
</organism>
<dbReference type="OrthoDB" id="2158714at2759"/>
<name>B6JWK0_SCHJY</name>
<evidence type="ECO:0000313" key="2">
    <source>
        <dbReference type="EMBL" id="EEB05751.1"/>
    </source>
</evidence>
<sequence length="183" mass="20733">MALIKNSYTVRQVAVSNQKACFICYRPSSTVLVEEAKRDFFYVCRSHLRDPGFATPNKGNTLQTKDTEPQKKKPSTEENATEESSEDALKDKTDDKNNKPKESSENSKQSENNVDAFKGSNAVPERTKSEQNLNGTMYGSYMLHKDIYALRERAVLNAFRHRQTMKLLTENGGLPSVPKKQLH</sequence>
<dbReference type="eggNOG" id="ENOG502S7NV">
    <property type="taxonomic scope" value="Eukaryota"/>
</dbReference>
<feature type="region of interest" description="Disordered" evidence="1">
    <location>
        <begin position="52"/>
        <end position="132"/>
    </location>
</feature>
<evidence type="ECO:0000256" key="1">
    <source>
        <dbReference type="SAM" id="MobiDB-lite"/>
    </source>
</evidence>
<dbReference type="VEuPathDB" id="FungiDB:SJAG_00777"/>
<dbReference type="RefSeq" id="XP_002172044.1">
    <property type="nucleotide sequence ID" value="XM_002172008.2"/>
</dbReference>
<reference evidence="2 3" key="1">
    <citation type="journal article" date="2011" name="Science">
        <title>Comparative functional genomics of the fission yeasts.</title>
        <authorList>
            <person name="Rhind N."/>
            <person name="Chen Z."/>
            <person name="Yassour M."/>
            <person name="Thompson D.A."/>
            <person name="Haas B.J."/>
            <person name="Habib N."/>
            <person name="Wapinski I."/>
            <person name="Roy S."/>
            <person name="Lin M.F."/>
            <person name="Heiman D.I."/>
            <person name="Young S.K."/>
            <person name="Furuya K."/>
            <person name="Guo Y."/>
            <person name="Pidoux A."/>
            <person name="Chen H.M."/>
            <person name="Robbertse B."/>
            <person name="Goldberg J.M."/>
            <person name="Aoki K."/>
            <person name="Bayne E.H."/>
            <person name="Berlin A.M."/>
            <person name="Desjardins C.A."/>
            <person name="Dobbs E."/>
            <person name="Dukaj L."/>
            <person name="Fan L."/>
            <person name="FitzGerald M.G."/>
            <person name="French C."/>
            <person name="Gujja S."/>
            <person name="Hansen K."/>
            <person name="Keifenheim D."/>
            <person name="Levin J.Z."/>
            <person name="Mosher R.A."/>
            <person name="Mueller C.A."/>
            <person name="Pfiffner J."/>
            <person name="Priest M."/>
            <person name="Russ C."/>
            <person name="Smialowska A."/>
            <person name="Swoboda P."/>
            <person name="Sykes S.M."/>
            <person name="Vaughn M."/>
            <person name="Vengrova S."/>
            <person name="Yoder R."/>
            <person name="Zeng Q."/>
            <person name="Allshire R."/>
            <person name="Baulcombe D."/>
            <person name="Birren B.W."/>
            <person name="Brown W."/>
            <person name="Ekwall K."/>
            <person name="Kellis M."/>
            <person name="Leatherwood J."/>
            <person name="Levin H."/>
            <person name="Margalit H."/>
            <person name="Martienssen R."/>
            <person name="Nieduszynski C.A."/>
            <person name="Spatafora J.W."/>
            <person name="Friedman N."/>
            <person name="Dalgaard J.Z."/>
            <person name="Baumann P."/>
            <person name="Niki H."/>
            <person name="Regev A."/>
            <person name="Nusbaum C."/>
        </authorList>
    </citation>
    <scope>NUCLEOTIDE SEQUENCE [LARGE SCALE GENOMIC DNA]</scope>
    <source>
        <strain evidence="3">yFS275 / FY16936</strain>
    </source>
</reference>
<keyword evidence="3" id="KW-1185">Reference proteome</keyword>
<dbReference type="Pfam" id="PF08432">
    <property type="entry name" value="Vfa1"/>
    <property type="match status" value="1"/>
</dbReference>
<dbReference type="GeneID" id="7048852"/>
<dbReference type="HOGENOM" id="CLU_088285_2_0_1"/>
<dbReference type="GO" id="GO:0007034">
    <property type="term" value="P:vacuolar transport"/>
    <property type="evidence" value="ECO:0000318"/>
    <property type="project" value="GO_Central"/>
</dbReference>
<feature type="compositionally biased region" description="Basic and acidic residues" evidence="1">
    <location>
        <begin position="65"/>
        <end position="76"/>
    </location>
</feature>
<dbReference type="GO" id="GO:0005768">
    <property type="term" value="C:endosome"/>
    <property type="evidence" value="ECO:0000318"/>
    <property type="project" value="GO_Central"/>
</dbReference>
<feature type="compositionally biased region" description="Basic and acidic residues" evidence="1">
    <location>
        <begin position="87"/>
        <end position="105"/>
    </location>
</feature>
<protein>
    <submittedName>
        <fullName evidence="2">Fungal protein</fullName>
    </submittedName>
</protein>
<evidence type="ECO:0000313" key="3">
    <source>
        <dbReference type="Proteomes" id="UP000001744"/>
    </source>
</evidence>
<gene>
    <name evidence="2" type="ORF">SJAG_00777</name>
</gene>
<proteinExistence type="predicted"/>
<dbReference type="JaponicusDB" id="SJAG_00777"/>
<dbReference type="Proteomes" id="UP000001744">
    <property type="component" value="Unassembled WGS sequence"/>
</dbReference>
<dbReference type="PANTHER" id="PTHR28218">
    <property type="entry name" value="VPS4-ASSOCIATED PROTEIN 1"/>
    <property type="match status" value="1"/>
</dbReference>
<dbReference type="OMA" id="FYVCPAH"/>